<dbReference type="EMBL" id="FNYK01000040">
    <property type="protein sequence ID" value="SEI97249.1"/>
    <property type="molecule type" value="Genomic_DNA"/>
</dbReference>
<evidence type="ECO:0000313" key="2">
    <source>
        <dbReference type="Proteomes" id="UP000183028"/>
    </source>
</evidence>
<dbReference type="OrthoDB" id="2087181at2"/>
<dbReference type="Proteomes" id="UP000183028">
    <property type="component" value="Unassembled WGS sequence"/>
</dbReference>
<evidence type="ECO:0000313" key="1">
    <source>
        <dbReference type="EMBL" id="SEI97249.1"/>
    </source>
</evidence>
<sequence length="84" mass="9156">MSSFRFELDSAGVVELMKSEEMRAILEQHGSNVQSSAENMLDDSVAMNIVDSRDRAKAIVSVEGNSAYFKNLETNALLKSLGGD</sequence>
<accession>A0A1H6UXZ1</accession>
<protein>
    <submittedName>
        <fullName evidence="1">Uncharacterized protein</fullName>
    </submittedName>
</protein>
<proteinExistence type="predicted"/>
<dbReference type="RefSeq" id="WP_074732366.1">
    <property type="nucleotide sequence ID" value="NZ_FNYK01000040.1"/>
</dbReference>
<keyword evidence="2" id="KW-1185">Reference proteome</keyword>
<reference evidence="2" key="1">
    <citation type="submission" date="2016-10" db="EMBL/GenBank/DDBJ databases">
        <authorList>
            <person name="Varghese N."/>
        </authorList>
    </citation>
    <scope>NUCLEOTIDE SEQUENCE [LARGE SCALE GENOMIC DNA]</scope>
    <source>
        <strain evidence="2">DSM 20406</strain>
    </source>
</reference>
<gene>
    <name evidence="1" type="ORF">SAMN04487834_104023</name>
</gene>
<dbReference type="AlphaFoldDB" id="A0A1H6UXZ1"/>
<name>A0A1H6UXZ1_9FIRM</name>
<organism evidence="1 2">
    <name type="scientific">Sharpea azabuensis</name>
    <dbReference type="NCBI Taxonomy" id="322505"/>
    <lineage>
        <taxon>Bacteria</taxon>
        <taxon>Bacillati</taxon>
        <taxon>Bacillota</taxon>
        <taxon>Erysipelotrichia</taxon>
        <taxon>Erysipelotrichales</taxon>
        <taxon>Coprobacillaceae</taxon>
        <taxon>Sharpea</taxon>
    </lineage>
</organism>